<evidence type="ECO:0000256" key="5">
    <source>
        <dbReference type="ARBA" id="ARBA00022989"/>
    </source>
</evidence>
<keyword evidence="4 7" id="KW-0812">Transmembrane</keyword>
<reference evidence="10" key="1">
    <citation type="journal article" date="2019" name="Int. J. Syst. Evol. Microbiol.">
        <title>The Global Catalogue of Microorganisms (GCM) 10K type strain sequencing project: providing services to taxonomists for standard genome sequencing and annotation.</title>
        <authorList>
            <consortium name="The Broad Institute Genomics Platform"/>
            <consortium name="The Broad Institute Genome Sequencing Center for Infectious Disease"/>
            <person name="Wu L."/>
            <person name="Ma J."/>
        </authorList>
    </citation>
    <scope>NUCLEOTIDE SEQUENCE [LARGE SCALE GENOMIC DNA]</scope>
    <source>
        <strain evidence="10">KCTC 52640</strain>
    </source>
</reference>
<comment type="similarity">
    <text evidence="7">Belongs to the binding-protein-dependent transport system permease family.</text>
</comment>
<dbReference type="PROSITE" id="PS50928">
    <property type="entry name" value="ABC_TM1"/>
    <property type="match status" value="1"/>
</dbReference>
<keyword evidence="2 7" id="KW-0813">Transport</keyword>
<organism evidence="9 10">
    <name type="scientific">Salinisphaera aquimarina</name>
    <dbReference type="NCBI Taxonomy" id="2094031"/>
    <lineage>
        <taxon>Bacteria</taxon>
        <taxon>Pseudomonadati</taxon>
        <taxon>Pseudomonadota</taxon>
        <taxon>Gammaproteobacteria</taxon>
        <taxon>Salinisphaerales</taxon>
        <taxon>Salinisphaeraceae</taxon>
        <taxon>Salinisphaera</taxon>
    </lineage>
</organism>
<dbReference type="InterPro" id="IPR035906">
    <property type="entry name" value="MetI-like_sf"/>
</dbReference>
<dbReference type="RefSeq" id="WP_380687203.1">
    <property type="nucleotide sequence ID" value="NZ_JBHRSS010000003.1"/>
</dbReference>
<sequence length="247" mass="27346">MKRRWLIRAASLLALALIWQVVAWIAQSDVLPTPWAVLLSLITHTLSGDLPYHLSITLARVAVAFLLAMAIGTAIGIVMGRYRQLDLVLDGALVLGLNIPALVTIILCYLWFGLNDVAAVAAVALNKIPTVIVMVREGARAVDPRLLQVAQAYRVPRIVTLRRVFLPQLYPYLMAAARSGLALIWKIVLVVELLGRSNGVGFQLHVFYQFFDITSILAYTLAFAGVVLLIEAVLMRPLENRLTRWRG</sequence>
<dbReference type="CDD" id="cd06261">
    <property type="entry name" value="TM_PBP2"/>
    <property type="match status" value="1"/>
</dbReference>
<dbReference type="SUPFAM" id="SSF161098">
    <property type="entry name" value="MetI-like"/>
    <property type="match status" value="1"/>
</dbReference>
<dbReference type="InterPro" id="IPR000515">
    <property type="entry name" value="MetI-like"/>
</dbReference>
<keyword evidence="3" id="KW-1003">Cell membrane</keyword>
<evidence type="ECO:0000256" key="4">
    <source>
        <dbReference type="ARBA" id="ARBA00022692"/>
    </source>
</evidence>
<proteinExistence type="inferred from homology"/>
<feature type="transmembrane region" description="Helical" evidence="7">
    <location>
        <begin position="208"/>
        <end position="234"/>
    </location>
</feature>
<feature type="transmembrane region" description="Helical" evidence="7">
    <location>
        <begin position="118"/>
        <end position="135"/>
    </location>
</feature>
<evidence type="ECO:0000313" key="10">
    <source>
        <dbReference type="Proteomes" id="UP001595462"/>
    </source>
</evidence>
<dbReference type="PANTHER" id="PTHR30151:SF38">
    <property type="entry name" value="ALIPHATIC SULFONATES TRANSPORT PERMEASE PROTEIN SSUC-RELATED"/>
    <property type="match status" value="1"/>
</dbReference>
<dbReference type="Pfam" id="PF00528">
    <property type="entry name" value="BPD_transp_1"/>
    <property type="match status" value="1"/>
</dbReference>
<dbReference type="PANTHER" id="PTHR30151">
    <property type="entry name" value="ALKANE SULFONATE ABC TRANSPORTER-RELATED, MEMBRANE SUBUNIT"/>
    <property type="match status" value="1"/>
</dbReference>
<evidence type="ECO:0000256" key="7">
    <source>
        <dbReference type="RuleBase" id="RU363032"/>
    </source>
</evidence>
<dbReference type="Gene3D" id="1.10.3720.10">
    <property type="entry name" value="MetI-like"/>
    <property type="match status" value="1"/>
</dbReference>
<name>A0ABV7ENS2_9GAMM</name>
<feature type="transmembrane region" description="Helical" evidence="7">
    <location>
        <begin position="91"/>
        <end position="112"/>
    </location>
</feature>
<accession>A0ABV7ENS2</accession>
<evidence type="ECO:0000256" key="2">
    <source>
        <dbReference type="ARBA" id="ARBA00022448"/>
    </source>
</evidence>
<feature type="domain" description="ABC transmembrane type-1" evidence="8">
    <location>
        <begin position="54"/>
        <end position="234"/>
    </location>
</feature>
<keyword evidence="5 7" id="KW-1133">Transmembrane helix</keyword>
<evidence type="ECO:0000256" key="6">
    <source>
        <dbReference type="ARBA" id="ARBA00023136"/>
    </source>
</evidence>
<evidence type="ECO:0000256" key="1">
    <source>
        <dbReference type="ARBA" id="ARBA00004651"/>
    </source>
</evidence>
<keyword evidence="6 7" id="KW-0472">Membrane</keyword>
<keyword evidence="10" id="KW-1185">Reference proteome</keyword>
<gene>
    <name evidence="9" type="ORF">ACFOSU_05285</name>
</gene>
<evidence type="ECO:0000259" key="8">
    <source>
        <dbReference type="PROSITE" id="PS50928"/>
    </source>
</evidence>
<feature type="transmembrane region" description="Helical" evidence="7">
    <location>
        <begin position="52"/>
        <end position="79"/>
    </location>
</feature>
<evidence type="ECO:0000256" key="3">
    <source>
        <dbReference type="ARBA" id="ARBA00022475"/>
    </source>
</evidence>
<feature type="transmembrane region" description="Helical" evidence="7">
    <location>
        <begin position="169"/>
        <end position="188"/>
    </location>
</feature>
<comment type="caution">
    <text evidence="9">The sequence shown here is derived from an EMBL/GenBank/DDBJ whole genome shotgun (WGS) entry which is preliminary data.</text>
</comment>
<protein>
    <submittedName>
        <fullName evidence="9">ABC transporter permease</fullName>
    </submittedName>
</protein>
<comment type="subcellular location">
    <subcellularLocation>
        <location evidence="1 7">Cell membrane</location>
        <topology evidence="1 7">Multi-pass membrane protein</topology>
    </subcellularLocation>
</comment>
<evidence type="ECO:0000313" key="9">
    <source>
        <dbReference type="EMBL" id="MFC3103302.1"/>
    </source>
</evidence>
<dbReference type="Proteomes" id="UP001595462">
    <property type="component" value="Unassembled WGS sequence"/>
</dbReference>
<dbReference type="EMBL" id="JBHRSS010000003">
    <property type="protein sequence ID" value="MFC3103302.1"/>
    <property type="molecule type" value="Genomic_DNA"/>
</dbReference>